<keyword evidence="2" id="KW-1185">Reference proteome</keyword>
<dbReference type="RefSeq" id="WP_022801900.1">
    <property type="nucleotide sequence ID" value="NZ_ATTJ01000001.1"/>
</dbReference>
<dbReference type="AlphaFoldDB" id="A0A221SW67"/>
<dbReference type="STRING" id="317577.GCA_000419625_02382"/>
<dbReference type="KEGG" id="dfc:DFI_07680"/>
<dbReference type="OrthoDB" id="71949at2"/>
<organism evidence="1 2">
    <name type="scientific">Deinococcus ficus</name>
    <dbReference type="NCBI Taxonomy" id="317577"/>
    <lineage>
        <taxon>Bacteria</taxon>
        <taxon>Thermotogati</taxon>
        <taxon>Deinococcota</taxon>
        <taxon>Deinococci</taxon>
        <taxon>Deinococcales</taxon>
        <taxon>Deinococcaceae</taxon>
        <taxon>Deinococcus</taxon>
    </lineage>
</organism>
<accession>A0A221SW67</accession>
<evidence type="ECO:0000313" key="2">
    <source>
        <dbReference type="Proteomes" id="UP000259030"/>
    </source>
</evidence>
<dbReference type="Proteomes" id="UP000259030">
    <property type="component" value="Chromosome"/>
</dbReference>
<dbReference type="EMBL" id="CP021081">
    <property type="protein sequence ID" value="ASN80892.1"/>
    <property type="molecule type" value="Genomic_DNA"/>
</dbReference>
<gene>
    <name evidence="1" type="ORF">DFI_07680</name>
</gene>
<sequence length="91" mass="10086">MSEPAAAVILLYPPPGHEVDPQALHDLETHAAETYDAGVILSPGQMLSGGGATLLIGQWFPYHPDEVMEDLARWIDRVFFNLDWLQLDEVS</sequence>
<evidence type="ECO:0000313" key="1">
    <source>
        <dbReference type="EMBL" id="ASN80892.1"/>
    </source>
</evidence>
<protein>
    <submittedName>
        <fullName evidence="1">Uncharacterized protein</fullName>
    </submittedName>
</protein>
<reference evidence="1 2" key="1">
    <citation type="submission" date="2017-05" db="EMBL/GenBank/DDBJ databases">
        <title>The complete genome sequence of Deinococcus ficus isolated from the rhizosphere of the Ficus religiosa L. in Taiwan.</title>
        <authorList>
            <person name="Wu K.-M."/>
            <person name="Liao T.-L."/>
            <person name="Liu Y.-M."/>
            <person name="Young C.-C."/>
            <person name="Tsai S.-F."/>
        </authorList>
    </citation>
    <scope>NUCLEOTIDE SEQUENCE [LARGE SCALE GENOMIC DNA]</scope>
    <source>
        <strain evidence="1 2">CC-FR2-10</strain>
    </source>
</reference>
<proteinExistence type="predicted"/>
<name>A0A221SW67_9DEIO</name>